<protein>
    <submittedName>
        <fullName evidence="1">Uncharacterized protein</fullName>
    </submittedName>
</protein>
<proteinExistence type="predicted"/>
<name>A0A286DSI0_9ACTN</name>
<gene>
    <name evidence="1" type="ORF">SAMN06297387_103261</name>
</gene>
<accession>A0A286DSI0</accession>
<keyword evidence="2" id="KW-1185">Reference proteome</keyword>
<dbReference type="Proteomes" id="UP000219072">
    <property type="component" value="Unassembled WGS sequence"/>
</dbReference>
<evidence type="ECO:0000313" key="1">
    <source>
        <dbReference type="EMBL" id="SOD61609.1"/>
    </source>
</evidence>
<sequence length="262" mass="29441">MDHHETDIDALLDDALARPPRLSAEEAAEEIAESRRRIERDIADALWREALEREEFAIQALALAPANRPPGPRPPVILQDRAGQDLTQLSRLIIRTSHAAANIAGLVDRIEPDGAMVFACLLHLSGRHDGARFWWQFSAGAGKSTAALCLYLLHLQQGDMRDAHHWAREAVALETPERRRAAPRRVFYVWDEPLLYQRGTATAESMLLRMVAALDRHERDSAHRISPRLNVAVRGLETDHHPLFGDIPRPDLALVRQLESSS</sequence>
<dbReference type="EMBL" id="OCNE01000003">
    <property type="protein sequence ID" value="SOD61609.1"/>
    <property type="molecule type" value="Genomic_DNA"/>
</dbReference>
<evidence type="ECO:0000313" key="2">
    <source>
        <dbReference type="Proteomes" id="UP000219072"/>
    </source>
</evidence>
<organism evidence="1 2">
    <name type="scientific">Streptomyces zhaozhouensis</name>
    <dbReference type="NCBI Taxonomy" id="1300267"/>
    <lineage>
        <taxon>Bacteria</taxon>
        <taxon>Bacillati</taxon>
        <taxon>Actinomycetota</taxon>
        <taxon>Actinomycetes</taxon>
        <taxon>Kitasatosporales</taxon>
        <taxon>Streptomycetaceae</taxon>
        <taxon>Streptomyces</taxon>
    </lineage>
</organism>
<dbReference type="AlphaFoldDB" id="A0A286DSI0"/>
<reference evidence="1 2" key="1">
    <citation type="submission" date="2017-09" db="EMBL/GenBank/DDBJ databases">
        <authorList>
            <person name="Ehlers B."/>
            <person name="Leendertz F.H."/>
        </authorList>
    </citation>
    <scope>NUCLEOTIDE SEQUENCE [LARGE SCALE GENOMIC DNA]</scope>
    <source>
        <strain evidence="1 2">CGMCC 4.7095</strain>
    </source>
</reference>